<dbReference type="GO" id="GO:0051073">
    <property type="term" value="F:adenosylcobinamide-GDP ribazoletransferase activity"/>
    <property type="evidence" value="ECO:0007669"/>
    <property type="project" value="UniProtKB-UniRule"/>
</dbReference>
<comment type="similarity">
    <text evidence="4 19">Belongs to the CobS family.</text>
</comment>
<protein>
    <recommendedName>
        <fullName evidence="6 19">Adenosylcobinamide-GDP ribazoletransferase</fullName>
        <ecNumber evidence="5 19">2.7.8.26</ecNumber>
    </recommendedName>
    <alternativeName>
        <fullName evidence="16 19">Cobalamin synthase</fullName>
    </alternativeName>
    <alternativeName>
        <fullName evidence="15 19">Cobalamin-5'-phosphate synthase</fullName>
    </alternativeName>
</protein>
<keyword evidence="10 19" id="KW-0812">Transmembrane</keyword>
<organism evidence="20 21">
    <name type="scientific">Heliorestis acidaminivorans</name>
    <dbReference type="NCBI Taxonomy" id="553427"/>
    <lineage>
        <taxon>Bacteria</taxon>
        <taxon>Bacillati</taxon>
        <taxon>Bacillota</taxon>
        <taxon>Clostridia</taxon>
        <taxon>Eubacteriales</taxon>
        <taxon>Heliobacteriaceae</taxon>
        <taxon>Heliorestis</taxon>
    </lineage>
</organism>
<dbReference type="HAMAP" id="MF_00719">
    <property type="entry name" value="CobS"/>
    <property type="match status" value="1"/>
</dbReference>
<evidence type="ECO:0000256" key="8">
    <source>
        <dbReference type="ARBA" id="ARBA00022573"/>
    </source>
</evidence>
<comment type="function">
    <text evidence="14 19">Joins adenosylcobinamide-GDP and alpha-ribazole to generate adenosylcobalamin (Ado-cobalamin). Also synthesizes adenosylcobalamin 5'-phosphate from adenosylcobinamide-GDP and alpha-ribazole 5'-phosphate.</text>
</comment>
<comment type="subcellular location">
    <subcellularLocation>
        <location evidence="2 19">Cell membrane</location>
        <topology evidence="2 19">Multi-pass membrane protein</topology>
    </subcellularLocation>
</comment>
<comment type="catalytic activity">
    <reaction evidence="17 19">
        <text>alpha-ribazole + adenosylcob(III)inamide-GDP = adenosylcob(III)alamin + GMP + H(+)</text>
        <dbReference type="Rhea" id="RHEA:16049"/>
        <dbReference type="ChEBI" id="CHEBI:10329"/>
        <dbReference type="ChEBI" id="CHEBI:15378"/>
        <dbReference type="ChEBI" id="CHEBI:18408"/>
        <dbReference type="ChEBI" id="CHEBI:58115"/>
        <dbReference type="ChEBI" id="CHEBI:60487"/>
        <dbReference type="EC" id="2.7.8.26"/>
    </reaction>
</comment>
<dbReference type="GO" id="GO:0009236">
    <property type="term" value="P:cobalamin biosynthetic process"/>
    <property type="evidence" value="ECO:0007669"/>
    <property type="project" value="UniProtKB-UniRule"/>
</dbReference>
<feature type="transmembrane region" description="Helical" evidence="19">
    <location>
        <begin position="106"/>
        <end position="129"/>
    </location>
</feature>
<proteinExistence type="inferred from homology"/>
<keyword evidence="11 19" id="KW-0460">Magnesium</keyword>
<dbReference type="PANTHER" id="PTHR34148">
    <property type="entry name" value="ADENOSYLCOBINAMIDE-GDP RIBAZOLETRANSFERASE"/>
    <property type="match status" value="1"/>
</dbReference>
<dbReference type="AlphaFoldDB" id="A0A6I0F5C0"/>
<evidence type="ECO:0000256" key="9">
    <source>
        <dbReference type="ARBA" id="ARBA00022679"/>
    </source>
</evidence>
<dbReference type="InterPro" id="IPR003805">
    <property type="entry name" value="CobS"/>
</dbReference>
<evidence type="ECO:0000256" key="13">
    <source>
        <dbReference type="ARBA" id="ARBA00023136"/>
    </source>
</evidence>
<feature type="transmembrane region" description="Helical" evidence="19">
    <location>
        <begin position="247"/>
        <end position="272"/>
    </location>
</feature>
<dbReference type="PANTHER" id="PTHR34148:SF1">
    <property type="entry name" value="ADENOSYLCOBINAMIDE-GDP RIBAZOLETRANSFERASE"/>
    <property type="match status" value="1"/>
</dbReference>
<evidence type="ECO:0000256" key="10">
    <source>
        <dbReference type="ARBA" id="ARBA00022692"/>
    </source>
</evidence>
<evidence type="ECO:0000256" key="1">
    <source>
        <dbReference type="ARBA" id="ARBA00001946"/>
    </source>
</evidence>
<dbReference type="GO" id="GO:0005886">
    <property type="term" value="C:plasma membrane"/>
    <property type="evidence" value="ECO:0007669"/>
    <property type="project" value="UniProtKB-SubCell"/>
</dbReference>
<evidence type="ECO:0000256" key="4">
    <source>
        <dbReference type="ARBA" id="ARBA00010561"/>
    </source>
</evidence>
<sequence length="276" mass="30960">MVQRFFMALSFFTRLPVPSIAFNEQEFGKSLVYIPLVGLILGLILAVTAFFLSYLAPFTLLIPLLIAFQVYLTGALNLDGFMDTFDGIFSGRKAEQILEIMRDSRVGAHAVISVTLLFLLKIGAFASFYPLEITSNGAFMGAWNYLNGFYGSLEAFILTLLWLPMMGRWAITFALYHFPYARPEGLASLFHRHRPKKPVAKTTAFTAFVMMVTAGFMGLFILLLTALFVYFWARQLTSLLGGLTGDIYGAICETVEVFALILLVLCLQWPFWEVLS</sequence>
<reference evidence="20 21" key="1">
    <citation type="submission" date="2019-10" db="EMBL/GenBank/DDBJ databases">
        <title>Whole-genome sequence of the extremophile Heliorestis acidaminivorans DSM 24790.</title>
        <authorList>
            <person name="Kyndt J.A."/>
            <person name="Meyer T.E."/>
        </authorList>
    </citation>
    <scope>NUCLEOTIDE SEQUENCE [LARGE SCALE GENOMIC DNA]</scope>
    <source>
        <strain evidence="20 21">DSM 24790</strain>
    </source>
</reference>
<evidence type="ECO:0000256" key="12">
    <source>
        <dbReference type="ARBA" id="ARBA00022989"/>
    </source>
</evidence>
<evidence type="ECO:0000256" key="5">
    <source>
        <dbReference type="ARBA" id="ARBA00013200"/>
    </source>
</evidence>
<feature type="transmembrane region" description="Helical" evidence="19">
    <location>
        <begin position="199"/>
        <end position="232"/>
    </location>
</feature>
<dbReference type="Pfam" id="PF02654">
    <property type="entry name" value="CobS"/>
    <property type="match status" value="1"/>
</dbReference>
<keyword evidence="21" id="KW-1185">Reference proteome</keyword>
<evidence type="ECO:0000256" key="16">
    <source>
        <dbReference type="ARBA" id="ARBA00032853"/>
    </source>
</evidence>
<evidence type="ECO:0000256" key="17">
    <source>
        <dbReference type="ARBA" id="ARBA00048623"/>
    </source>
</evidence>
<evidence type="ECO:0000256" key="15">
    <source>
        <dbReference type="ARBA" id="ARBA00032605"/>
    </source>
</evidence>
<evidence type="ECO:0000313" key="20">
    <source>
        <dbReference type="EMBL" id="KAB2954192.1"/>
    </source>
</evidence>
<evidence type="ECO:0000256" key="11">
    <source>
        <dbReference type="ARBA" id="ARBA00022842"/>
    </source>
</evidence>
<evidence type="ECO:0000313" key="21">
    <source>
        <dbReference type="Proteomes" id="UP000468766"/>
    </source>
</evidence>
<dbReference type="UniPathway" id="UPA00148">
    <property type="reaction ID" value="UER00238"/>
</dbReference>
<comment type="cofactor">
    <cofactor evidence="1 19">
        <name>Mg(2+)</name>
        <dbReference type="ChEBI" id="CHEBI:18420"/>
    </cofactor>
</comment>
<comment type="pathway">
    <text evidence="3 19">Cofactor biosynthesis; adenosylcobalamin biosynthesis; adenosylcobalamin from cob(II)yrinate a,c-diamide: step 7/7.</text>
</comment>
<gene>
    <name evidence="19" type="primary">cobS</name>
    <name evidence="20" type="ORF">F9B85_00365</name>
</gene>
<evidence type="ECO:0000256" key="7">
    <source>
        <dbReference type="ARBA" id="ARBA00022475"/>
    </source>
</evidence>
<keyword evidence="9 19" id="KW-0808">Transferase</keyword>
<keyword evidence="13 19" id="KW-0472">Membrane</keyword>
<dbReference type="EC" id="2.7.8.26" evidence="5 19"/>
<dbReference type="OrthoDB" id="9794626at2"/>
<evidence type="ECO:0000256" key="2">
    <source>
        <dbReference type="ARBA" id="ARBA00004651"/>
    </source>
</evidence>
<evidence type="ECO:0000256" key="18">
    <source>
        <dbReference type="ARBA" id="ARBA00049504"/>
    </source>
</evidence>
<evidence type="ECO:0000256" key="3">
    <source>
        <dbReference type="ARBA" id="ARBA00004663"/>
    </source>
</evidence>
<evidence type="ECO:0000256" key="14">
    <source>
        <dbReference type="ARBA" id="ARBA00025228"/>
    </source>
</evidence>
<dbReference type="EMBL" id="WBXO01000001">
    <property type="protein sequence ID" value="KAB2954192.1"/>
    <property type="molecule type" value="Genomic_DNA"/>
</dbReference>
<evidence type="ECO:0000256" key="19">
    <source>
        <dbReference type="HAMAP-Rule" id="MF_00719"/>
    </source>
</evidence>
<dbReference type="RefSeq" id="WP_151617638.1">
    <property type="nucleotide sequence ID" value="NZ_WBXO01000001.1"/>
</dbReference>
<dbReference type="GO" id="GO:0008818">
    <property type="term" value="F:cobalamin 5'-phosphate synthase activity"/>
    <property type="evidence" value="ECO:0007669"/>
    <property type="project" value="UniProtKB-UniRule"/>
</dbReference>
<name>A0A6I0F5C0_9FIRM</name>
<comment type="catalytic activity">
    <reaction evidence="18 19">
        <text>alpha-ribazole 5'-phosphate + adenosylcob(III)inamide-GDP = adenosylcob(III)alamin 5'-phosphate + GMP + H(+)</text>
        <dbReference type="Rhea" id="RHEA:23560"/>
        <dbReference type="ChEBI" id="CHEBI:15378"/>
        <dbReference type="ChEBI" id="CHEBI:57918"/>
        <dbReference type="ChEBI" id="CHEBI:58115"/>
        <dbReference type="ChEBI" id="CHEBI:60487"/>
        <dbReference type="ChEBI" id="CHEBI:60493"/>
        <dbReference type="EC" id="2.7.8.26"/>
    </reaction>
</comment>
<comment type="caution">
    <text evidence="20">The sequence shown here is derived from an EMBL/GenBank/DDBJ whole genome shotgun (WGS) entry which is preliminary data.</text>
</comment>
<dbReference type="Proteomes" id="UP000468766">
    <property type="component" value="Unassembled WGS sequence"/>
</dbReference>
<keyword evidence="8 19" id="KW-0169">Cobalamin biosynthesis</keyword>
<keyword evidence="7 19" id="KW-1003">Cell membrane</keyword>
<keyword evidence="12 19" id="KW-1133">Transmembrane helix</keyword>
<feature type="transmembrane region" description="Helical" evidence="19">
    <location>
        <begin position="31"/>
        <end position="56"/>
    </location>
</feature>
<evidence type="ECO:0000256" key="6">
    <source>
        <dbReference type="ARBA" id="ARBA00015850"/>
    </source>
</evidence>
<feature type="transmembrane region" description="Helical" evidence="19">
    <location>
        <begin position="149"/>
        <end position="178"/>
    </location>
</feature>
<accession>A0A6I0F5C0</accession>